<dbReference type="InterPro" id="IPR006059">
    <property type="entry name" value="SBP"/>
</dbReference>
<proteinExistence type="predicted"/>
<protein>
    <submittedName>
        <fullName evidence="3">N-acetyl-D-glucosamine ABC transport system</fullName>
    </submittedName>
</protein>
<name>W4QU60_HALA3</name>
<evidence type="ECO:0000256" key="2">
    <source>
        <dbReference type="SAM" id="SignalP"/>
    </source>
</evidence>
<sequence length="443" mass="49001">MKRNLLLLIVSLLLAIFLTACGSGSEEAASDQNNEDNKDTEEVGGNEETVAGDVELDFWFIDPGVKQEIYMEAVARFEEKNPNVKVNALQIPNDDYKQRMVVSMSGGNPPDVFHSWGGGWLKEFVESDQVLDLTNEDIDFDQYYDVALANSTYDDKVFGLPLGLSPFFFYYNKEIFADNGLEVPETYDDLLNAIDVLKANNVIPIALANQTKWPGAFYLMYLADRIGGSEVFESAYHRTGGGFDHEAYVQAGEYIQELVERGAFNPGFNGVPYDAGQGRQLIYSGQAAMMLMTTGFLNNMRDEFPEFEERMGVFTFPGVTGGKGDPKMLNAGAAPVWSATKSEHSKYAVELIKELTSAETAQAYVDRSGAPVAIVGVESQDPFVREAQQMIEEASSIVFPYDQTLPPVLGELHKDTVQELFGLTMTPEDAAKAMEEKAKEILD</sequence>
<comment type="caution">
    <text evidence="3">The sequence shown here is derived from an EMBL/GenBank/DDBJ whole genome shotgun (WGS) entry which is preliminary data.</text>
</comment>
<feature type="signal peptide" evidence="2">
    <location>
        <begin position="1"/>
        <end position="22"/>
    </location>
</feature>
<reference evidence="3 4" key="1">
    <citation type="journal article" date="2014" name="Genome Announc.">
        <title>Draft Genome Sequences of Three Alkaliphilic Bacillus Strains, Bacillus wakoensis JCM 9140T, Bacillus akibai JCM 9157T, and Bacillus hemicellulosilyticus JCM 9152T.</title>
        <authorList>
            <person name="Yuki M."/>
            <person name="Oshima K."/>
            <person name="Suda W."/>
            <person name="Oshida Y."/>
            <person name="Kitamura K."/>
            <person name="Iida T."/>
            <person name="Hattori M."/>
            <person name="Ohkuma M."/>
        </authorList>
    </citation>
    <scope>NUCLEOTIDE SEQUENCE [LARGE SCALE GENOMIC DNA]</scope>
    <source>
        <strain evidence="3 4">JCM 9157</strain>
    </source>
</reference>
<evidence type="ECO:0000313" key="4">
    <source>
        <dbReference type="Proteomes" id="UP000018896"/>
    </source>
</evidence>
<dbReference type="eggNOG" id="COG1653">
    <property type="taxonomic scope" value="Bacteria"/>
</dbReference>
<organism evidence="3 4">
    <name type="scientific">Halalkalibacter akibai (strain ATCC 43226 / DSM 21942 / CIP 109018 / JCM 9157 / 1139)</name>
    <name type="common">Bacillus akibai</name>
    <dbReference type="NCBI Taxonomy" id="1236973"/>
    <lineage>
        <taxon>Bacteria</taxon>
        <taxon>Bacillati</taxon>
        <taxon>Bacillota</taxon>
        <taxon>Bacilli</taxon>
        <taxon>Bacillales</taxon>
        <taxon>Bacillaceae</taxon>
        <taxon>Halalkalibacter</taxon>
    </lineage>
</organism>
<dbReference type="STRING" id="1236973.JCM9157_1951"/>
<accession>W4QU60</accession>
<dbReference type="AlphaFoldDB" id="W4QU60"/>
<dbReference type="PANTHER" id="PTHR43649:SF14">
    <property type="entry name" value="BLR3389 PROTEIN"/>
    <property type="match status" value="1"/>
</dbReference>
<dbReference type="Pfam" id="PF01547">
    <property type="entry name" value="SBP_bac_1"/>
    <property type="match status" value="1"/>
</dbReference>
<dbReference type="PROSITE" id="PS51257">
    <property type="entry name" value="PROKAR_LIPOPROTEIN"/>
    <property type="match status" value="1"/>
</dbReference>
<feature type="region of interest" description="Disordered" evidence="1">
    <location>
        <begin position="26"/>
        <end position="47"/>
    </location>
</feature>
<dbReference type="PANTHER" id="PTHR43649">
    <property type="entry name" value="ARABINOSE-BINDING PROTEIN-RELATED"/>
    <property type="match status" value="1"/>
</dbReference>
<dbReference type="EMBL" id="BAUV01000011">
    <property type="protein sequence ID" value="GAE34869.1"/>
    <property type="molecule type" value="Genomic_DNA"/>
</dbReference>
<feature type="chain" id="PRO_5039046403" evidence="2">
    <location>
        <begin position="23"/>
        <end position="443"/>
    </location>
</feature>
<dbReference type="Gene3D" id="3.40.190.10">
    <property type="entry name" value="Periplasmic binding protein-like II"/>
    <property type="match status" value="2"/>
</dbReference>
<dbReference type="SUPFAM" id="SSF53850">
    <property type="entry name" value="Periplasmic binding protein-like II"/>
    <property type="match status" value="1"/>
</dbReference>
<dbReference type="OrthoDB" id="9798191at2"/>
<dbReference type="InterPro" id="IPR050490">
    <property type="entry name" value="Bact_solute-bd_prot1"/>
</dbReference>
<evidence type="ECO:0000256" key="1">
    <source>
        <dbReference type="SAM" id="MobiDB-lite"/>
    </source>
</evidence>
<dbReference type="RefSeq" id="WP_035663978.1">
    <property type="nucleotide sequence ID" value="NZ_BAUV01000011.1"/>
</dbReference>
<keyword evidence="2" id="KW-0732">Signal</keyword>
<evidence type="ECO:0000313" key="3">
    <source>
        <dbReference type="EMBL" id="GAE34869.1"/>
    </source>
</evidence>
<keyword evidence="4" id="KW-1185">Reference proteome</keyword>
<gene>
    <name evidence="3" type="ORF">JCM9157_1951</name>
</gene>
<dbReference type="Proteomes" id="UP000018896">
    <property type="component" value="Unassembled WGS sequence"/>
</dbReference>